<dbReference type="EMBL" id="KK784879">
    <property type="protein sequence ID" value="KDO78556.1"/>
    <property type="molecule type" value="Genomic_DNA"/>
</dbReference>
<dbReference type="KEGG" id="cit:102611527"/>
<keyword evidence="1" id="KW-0732">Signal</keyword>
<dbReference type="AlphaFoldDB" id="A0A067GTA8"/>
<dbReference type="PANTHER" id="PTHR47273:SF6">
    <property type="entry name" value="POLLEN OLE E 1 ALLERGEN AND EXTENSIN FAMILY PROTEIN"/>
    <property type="match status" value="1"/>
</dbReference>
<evidence type="ECO:0000256" key="1">
    <source>
        <dbReference type="SAM" id="SignalP"/>
    </source>
</evidence>
<sequence length="200" mass="22343">MSYFCGSGSKLVRMMSYLMIIIIFLLEGSMAEEEEMSSSYELSTREELVQMAGYGEEKLSTVLVTGFVLCEACLHGQDDQLRAWPITGALVSVYCHNSHRKIISKTQTFTDEYGDFMIDLPSHLHATPNLDKTCSVKVLRLPKNSHCRPAYVKKHKGLKLSSVGNGIRTYAAGRIGFLHWTSKPLRACTGKGISDKQIAW</sequence>
<evidence type="ECO:0000313" key="3">
    <source>
        <dbReference type="Proteomes" id="UP000027120"/>
    </source>
</evidence>
<evidence type="ECO:0000313" key="2">
    <source>
        <dbReference type="EMBL" id="KDO78556.1"/>
    </source>
</evidence>
<dbReference type="STRING" id="2711.A0A067GTA8"/>
<protein>
    <recommendedName>
        <fullName evidence="4">Pollen Ole e 1 allergen and extensin family protein</fullName>
    </recommendedName>
</protein>
<accession>A0A067GTA8</accession>
<dbReference type="Pfam" id="PF01190">
    <property type="entry name" value="Pollen_Ole_e_1"/>
    <property type="match status" value="1"/>
</dbReference>
<feature type="chain" id="PRO_5001642239" description="Pollen Ole e 1 allergen and extensin family protein" evidence="1">
    <location>
        <begin position="32"/>
        <end position="200"/>
    </location>
</feature>
<dbReference type="PaxDb" id="2711-XP_006467274.1"/>
<name>A0A067GTA8_CITSI</name>
<dbReference type="Proteomes" id="UP000027120">
    <property type="component" value="Unassembled WGS sequence"/>
</dbReference>
<organism evidence="2 3">
    <name type="scientific">Citrus sinensis</name>
    <name type="common">Sweet orange</name>
    <name type="synonym">Citrus aurantium var. sinensis</name>
    <dbReference type="NCBI Taxonomy" id="2711"/>
    <lineage>
        <taxon>Eukaryota</taxon>
        <taxon>Viridiplantae</taxon>
        <taxon>Streptophyta</taxon>
        <taxon>Embryophyta</taxon>
        <taxon>Tracheophyta</taxon>
        <taxon>Spermatophyta</taxon>
        <taxon>Magnoliopsida</taxon>
        <taxon>eudicotyledons</taxon>
        <taxon>Gunneridae</taxon>
        <taxon>Pentapetalae</taxon>
        <taxon>rosids</taxon>
        <taxon>malvids</taxon>
        <taxon>Sapindales</taxon>
        <taxon>Rutaceae</taxon>
        <taxon>Aurantioideae</taxon>
        <taxon>Citrus</taxon>
    </lineage>
</organism>
<evidence type="ECO:0008006" key="4">
    <source>
        <dbReference type="Google" id="ProtNLM"/>
    </source>
</evidence>
<gene>
    <name evidence="2" type="ORF">CISIN_1g029046mg</name>
</gene>
<proteinExistence type="predicted"/>
<dbReference type="SMR" id="A0A067GTA8"/>
<feature type="signal peptide" evidence="1">
    <location>
        <begin position="1"/>
        <end position="31"/>
    </location>
</feature>
<dbReference type="PANTHER" id="PTHR47273">
    <property type="entry name" value="EXPRESSED PROTEIN"/>
    <property type="match status" value="1"/>
</dbReference>
<reference evidence="2 3" key="1">
    <citation type="submission" date="2014-04" db="EMBL/GenBank/DDBJ databases">
        <authorList>
            <consortium name="International Citrus Genome Consortium"/>
            <person name="Gmitter F."/>
            <person name="Chen C."/>
            <person name="Farmerie W."/>
            <person name="Harkins T."/>
            <person name="Desany B."/>
            <person name="Mohiuddin M."/>
            <person name="Kodira C."/>
            <person name="Borodovsky M."/>
            <person name="Lomsadze A."/>
            <person name="Burns P."/>
            <person name="Jenkins J."/>
            <person name="Prochnik S."/>
            <person name="Shu S."/>
            <person name="Chapman J."/>
            <person name="Pitluck S."/>
            <person name="Schmutz J."/>
            <person name="Rokhsar D."/>
        </authorList>
    </citation>
    <scope>NUCLEOTIDE SEQUENCE</scope>
</reference>
<keyword evidence="3" id="KW-1185">Reference proteome</keyword>
<dbReference type="eggNOG" id="ENOG502S4G1">
    <property type="taxonomic scope" value="Eukaryota"/>
</dbReference>